<sequence length="256" mass="27704">MKKLLTLLVSVLLVLTLGGFARADGFSRGLISVTFDDGWASQHENALPILDEYGIPATLYITSGVIDQQPTFMTQSQIQDFADRGHEIASHTVTHPHLRELSPDQLAAELTESQATLRRLFGPSAATSFASPYAEYNNATLAAIRQVYSNHRAFDDDGTDNSGFNTRAAYDPYNLRVKFVESTTTDTVQGWIDSARANNAWLILAYHEVGANIGGGTYTTDTAVFDADMKAVRDSGLGLVTVGQGAAEVLLQAARN</sequence>
<evidence type="ECO:0000313" key="4">
    <source>
        <dbReference type="EMBL" id="RKO23424.1"/>
    </source>
</evidence>
<dbReference type="InterPro" id="IPR002509">
    <property type="entry name" value="NODB_dom"/>
</dbReference>
<dbReference type="AlphaFoldDB" id="A0A3B0FER4"/>
<reference evidence="4 5" key="1">
    <citation type="submission" date="2018-10" db="EMBL/GenBank/DDBJ databases">
        <title>Genome-guide identification and characterization of bacteria that degrade polycyclic aromatic hydrocarbons and resist hexavalent chromium simultaneously.</title>
        <authorList>
            <person name="Feng H."/>
        </authorList>
    </citation>
    <scope>NUCLEOTIDE SEQUENCE [LARGE SCALE GENOMIC DNA]</scope>
    <source>
        <strain evidence="4 5">J015</strain>
    </source>
</reference>
<dbReference type="InterPro" id="IPR011330">
    <property type="entry name" value="Glyco_hydro/deAcase_b/a-brl"/>
</dbReference>
<dbReference type="CDD" id="cd10970">
    <property type="entry name" value="CE4_DAC_u1_6s"/>
    <property type="match status" value="1"/>
</dbReference>
<organism evidence="4 5">
    <name type="scientific">Pseudarthrobacter phenanthrenivorans</name>
    <name type="common">Arthrobacter phenanthrenivorans</name>
    <dbReference type="NCBI Taxonomy" id="361575"/>
    <lineage>
        <taxon>Bacteria</taxon>
        <taxon>Bacillati</taxon>
        <taxon>Actinomycetota</taxon>
        <taxon>Actinomycetes</taxon>
        <taxon>Micrococcales</taxon>
        <taxon>Micrococcaceae</taxon>
        <taxon>Pseudarthrobacter</taxon>
    </lineage>
</organism>
<dbReference type="Proteomes" id="UP000273159">
    <property type="component" value="Unassembled WGS sequence"/>
</dbReference>
<dbReference type="PROSITE" id="PS51677">
    <property type="entry name" value="NODB"/>
    <property type="match status" value="1"/>
</dbReference>
<dbReference type="EMBL" id="RBNH01000009">
    <property type="protein sequence ID" value="RKO23424.1"/>
    <property type="molecule type" value="Genomic_DNA"/>
</dbReference>
<dbReference type="GO" id="GO:0005975">
    <property type="term" value="P:carbohydrate metabolic process"/>
    <property type="evidence" value="ECO:0007669"/>
    <property type="project" value="InterPro"/>
</dbReference>
<dbReference type="Pfam" id="PF01522">
    <property type="entry name" value="Polysacc_deac_1"/>
    <property type="match status" value="1"/>
</dbReference>
<comment type="subcellular location">
    <subcellularLocation>
        <location evidence="1">Secreted</location>
    </subcellularLocation>
</comment>
<reference evidence="5" key="2">
    <citation type="submission" date="2018-10" db="EMBL/GenBank/DDBJ databases">
        <authorList>
            <person name="Wang Y."/>
            <person name="Wang J."/>
            <person name="Yang X."/>
            <person name="Wang Z."/>
            <person name="Huang Y."/>
        </authorList>
    </citation>
    <scope>NUCLEOTIDE SEQUENCE [LARGE SCALE GENOMIC DNA]</scope>
    <source>
        <strain evidence="5">J015</strain>
    </source>
</reference>
<evidence type="ECO:0000256" key="1">
    <source>
        <dbReference type="ARBA" id="ARBA00004613"/>
    </source>
</evidence>
<gene>
    <name evidence="4" type="ORF">D7Z96_11300</name>
</gene>
<evidence type="ECO:0000313" key="5">
    <source>
        <dbReference type="Proteomes" id="UP000273159"/>
    </source>
</evidence>
<dbReference type="GO" id="GO:0005576">
    <property type="term" value="C:extracellular region"/>
    <property type="evidence" value="ECO:0007669"/>
    <property type="project" value="UniProtKB-SubCell"/>
</dbReference>
<dbReference type="RefSeq" id="WP_120692582.1">
    <property type="nucleotide sequence ID" value="NZ_RBNH01000009.1"/>
</dbReference>
<feature type="domain" description="NodB homology" evidence="3">
    <location>
        <begin position="29"/>
        <end position="256"/>
    </location>
</feature>
<proteinExistence type="predicted"/>
<evidence type="ECO:0000256" key="2">
    <source>
        <dbReference type="ARBA" id="ARBA00022729"/>
    </source>
</evidence>
<name>A0A3B0FER4_PSEPS</name>
<dbReference type="Gene3D" id="3.20.20.370">
    <property type="entry name" value="Glycoside hydrolase/deacetylase"/>
    <property type="match status" value="1"/>
</dbReference>
<protein>
    <recommendedName>
        <fullName evidence="3">NodB homology domain-containing protein</fullName>
    </recommendedName>
</protein>
<dbReference type="InterPro" id="IPR051398">
    <property type="entry name" value="Polysacch_Deacetylase"/>
</dbReference>
<keyword evidence="2" id="KW-0732">Signal</keyword>
<evidence type="ECO:0000259" key="3">
    <source>
        <dbReference type="PROSITE" id="PS51677"/>
    </source>
</evidence>
<dbReference type="PANTHER" id="PTHR34216:SF3">
    <property type="entry name" value="POLY-BETA-1,6-N-ACETYL-D-GLUCOSAMINE N-DEACETYLASE"/>
    <property type="match status" value="1"/>
</dbReference>
<dbReference type="SUPFAM" id="SSF88713">
    <property type="entry name" value="Glycoside hydrolase/deacetylase"/>
    <property type="match status" value="1"/>
</dbReference>
<dbReference type="PANTHER" id="PTHR34216">
    <property type="match status" value="1"/>
</dbReference>
<accession>A0A3B0FER4</accession>
<dbReference type="GO" id="GO:0016810">
    <property type="term" value="F:hydrolase activity, acting on carbon-nitrogen (but not peptide) bonds"/>
    <property type="evidence" value="ECO:0007669"/>
    <property type="project" value="InterPro"/>
</dbReference>
<comment type="caution">
    <text evidence="4">The sequence shown here is derived from an EMBL/GenBank/DDBJ whole genome shotgun (WGS) entry which is preliminary data.</text>
</comment>